<dbReference type="Proteomes" id="UP000177555">
    <property type="component" value="Unassembled WGS sequence"/>
</dbReference>
<reference evidence="7 8" key="1">
    <citation type="journal article" date="2016" name="Nat. Commun.">
        <title>Thousands of microbial genomes shed light on interconnected biogeochemical processes in an aquifer system.</title>
        <authorList>
            <person name="Anantharaman K."/>
            <person name="Brown C.T."/>
            <person name="Hug L.A."/>
            <person name="Sharon I."/>
            <person name="Castelle C.J."/>
            <person name="Probst A.J."/>
            <person name="Thomas B.C."/>
            <person name="Singh A."/>
            <person name="Wilkins M.J."/>
            <person name="Karaoz U."/>
            <person name="Brodie E.L."/>
            <person name="Williams K.H."/>
            <person name="Hubbard S.S."/>
            <person name="Banfield J.F."/>
        </authorList>
    </citation>
    <scope>NUCLEOTIDE SEQUENCE [LARGE SCALE GENOMIC DNA]</scope>
</reference>
<comment type="caution">
    <text evidence="7">The sequence shown here is derived from an EMBL/GenBank/DDBJ whole genome shotgun (WGS) entry which is preliminary data.</text>
</comment>
<protein>
    <submittedName>
        <fullName evidence="7">Uncharacterized protein</fullName>
    </submittedName>
</protein>
<proteinExistence type="predicted"/>
<dbReference type="GO" id="GO:0046933">
    <property type="term" value="F:proton-transporting ATP synthase activity, rotational mechanism"/>
    <property type="evidence" value="ECO:0007669"/>
    <property type="project" value="InterPro"/>
</dbReference>
<dbReference type="PRINTS" id="PR00125">
    <property type="entry name" value="ATPASEDELTA"/>
</dbReference>
<evidence type="ECO:0000313" key="7">
    <source>
        <dbReference type="EMBL" id="OGE28753.1"/>
    </source>
</evidence>
<gene>
    <name evidence="7" type="ORF">A2867_04710</name>
</gene>
<evidence type="ECO:0000256" key="3">
    <source>
        <dbReference type="ARBA" id="ARBA00022781"/>
    </source>
</evidence>
<comment type="subcellular location">
    <subcellularLocation>
        <location evidence="1">Membrane</location>
    </subcellularLocation>
</comment>
<keyword evidence="4" id="KW-0406">Ion transport</keyword>
<evidence type="ECO:0000256" key="4">
    <source>
        <dbReference type="ARBA" id="ARBA00023065"/>
    </source>
</evidence>
<keyword evidence="2" id="KW-0813">Transport</keyword>
<dbReference type="InterPro" id="IPR000711">
    <property type="entry name" value="ATPase_OSCP/dsu"/>
</dbReference>
<sequence>MKKKSKLKKLAAKYVNYSFKDGKGDENKIMKIMGELKSLPRSQAIYIISKFLKGVRKRKDQTTLLIESAVSLTEAQLEHIFKSFRKEFVVTEIKNIVNPSLLGGFRVRIGDIVQDYSLEGKILKLREAITV</sequence>
<evidence type="ECO:0000256" key="1">
    <source>
        <dbReference type="ARBA" id="ARBA00004370"/>
    </source>
</evidence>
<keyword evidence="3" id="KW-0375">Hydrogen ion transport</keyword>
<name>A0A1F5JJE0_9BACT</name>
<dbReference type="AlphaFoldDB" id="A0A1F5JJE0"/>
<dbReference type="EMBL" id="MFCP01000016">
    <property type="protein sequence ID" value="OGE28753.1"/>
    <property type="molecule type" value="Genomic_DNA"/>
</dbReference>
<evidence type="ECO:0000256" key="5">
    <source>
        <dbReference type="ARBA" id="ARBA00023136"/>
    </source>
</evidence>
<evidence type="ECO:0000256" key="2">
    <source>
        <dbReference type="ARBA" id="ARBA00022448"/>
    </source>
</evidence>
<dbReference type="GO" id="GO:0016020">
    <property type="term" value="C:membrane"/>
    <property type="evidence" value="ECO:0007669"/>
    <property type="project" value="UniProtKB-SubCell"/>
</dbReference>
<accession>A0A1F5JJE0</accession>
<dbReference type="Pfam" id="PF00213">
    <property type="entry name" value="OSCP"/>
    <property type="match status" value="1"/>
</dbReference>
<keyword evidence="6" id="KW-0066">ATP synthesis</keyword>
<keyword evidence="5" id="KW-0472">Membrane</keyword>
<evidence type="ECO:0000256" key="6">
    <source>
        <dbReference type="ARBA" id="ARBA00023310"/>
    </source>
</evidence>
<organism evidence="7 8">
    <name type="scientific">Candidatus Daviesbacteria bacterium RIFCSPHIGHO2_01_FULL_40_11</name>
    <dbReference type="NCBI Taxonomy" id="1797762"/>
    <lineage>
        <taxon>Bacteria</taxon>
        <taxon>Candidatus Daviesiibacteriota</taxon>
    </lineage>
</organism>
<evidence type="ECO:0000313" key="8">
    <source>
        <dbReference type="Proteomes" id="UP000177555"/>
    </source>
</evidence>